<accession>A0A2U7UD56</accession>
<reference evidence="2" key="1">
    <citation type="journal article" date="2018" name="Nat. Commun.">
        <title>Diversity and evolution of the emerging Pandoraviridae family.</title>
        <authorList>
            <person name="Legendre M."/>
            <person name="Fabre E."/>
            <person name="Poirot O."/>
            <person name="Jeudy S."/>
            <person name="Lartigue A."/>
            <person name="Alempic J.M."/>
            <person name="Beucher L."/>
            <person name="Philippe N."/>
            <person name="Bertaux L."/>
            <person name="Christo-Foroux E."/>
            <person name="Labadie K."/>
            <person name="Coute Y."/>
            <person name="Abergel C."/>
            <person name="Claverie J.M."/>
        </authorList>
    </citation>
    <scope>NUCLEOTIDE SEQUENCE [LARGE SCALE GENOMIC DNA]</scope>
    <source>
        <strain evidence="2">Neocaledonia</strain>
    </source>
</reference>
<sequence>MFNKKEKQRGAGPVGRSAVRRGKKKIGLNTPQFAVNETSYRVRVLGLRDPIGRLTNVKMERQRTEIRRLNDALKREKEKNSLLKARTPSSTESSLVPAQGTVGSTSDAARLGTSAVSEDVVIAPAAHHAEEGEPGEEFVCSDDSDEVYELGDDEYNSLMTITSYDPTTNHLWGAMKNKYENQ</sequence>
<dbReference type="GeneID" id="36843112"/>
<feature type="region of interest" description="Disordered" evidence="1">
    <location>
        <begin position="1"/>
        <end position="25"/>
    </location>
</feature>
<dbReference type="EMBL" id="MG011690">
    <property type="protein sequence ID" value="AVK76399.1"/>
    <property type="molecule type" value="Genomic_DNA"/>
</dbReference>
<dbReference type="RefSeq" id="YP_009482402.1">
    <property type="nucleotide sequence ID" value="NC_037666.1"/>
</dbReference>
<feature type="compositionally biased region" description="Polar residues" evidence="1">
    <location>
        <begin position="87"/>
        <end position="107"/>
    </location>
</feature>
<name>A0A2U7UD56_9VIRU</name>
<evidence type="ECO:0000256" key="1">
    <source>
        <dbReference type="SAM" id="MobiDB-lite"/>
    </source>
</evidence>
<organism evidence="2">
    <name type="scientific">Pandoravirus neocaledonia</name>
    <dbReference type="NCBI Taxonomy" id="2107708"/>
    <lineage>
        <taxon>Viruses</taxon>
        <taxon>Pandoravirus</taxon>
    </lineage>
</organism>
<dbReference type="KEGG" id="vg:36843112"/>
<evidence type="ECO:0000313" key="2">
    <source>
        <dbReference type="EMBL" id="AVK76399.1"/>
    </source>
</evidence>
<dbReference type="Proteomes" id="UP000249287">
    <property type="component" value="Segment"/>
</dbReference>
<proteinExistence type="predicted"/>
<feature type="region of interest" description="Disordered" evidence="1">
    <location>
        <begin position="75"/>
        <end position="108"/>
    </location>
</feature>
<protein>
    <submittedName>
        <fullName evidence="2">Uncharacterized protein</fullName>
    </submittedName>
</protein>
<gene>
    <name evidence="2" type="ORF">pneo_cds_792</name>
</gene>